<reference evidence="2" key="1">
    <citation type="journal article" date="2017" name="Nat. Microbiol.">
        <title>Global analysis of biosynthetic gene clusters reveals vast potential of secondary metabolite production in Penicillium species.</title>
        <authorList>
            <person name="Nielsen J.C."/>
            <person name="Grijseels S."/>
            <person name="Prigent S."/>
            <person name="Ji B."/>
            <person name="Dainat J."/>
            <person name="Nielsen K.F."/>
            <person name="Frisvad J.C."/>
            <person name="Workman M."/>
            <person name="Nielsen J."/>
        </authorList>
    </citation>
    <scope>NUCLEOTIDE SEQUENCE [LARGE SCALE GENOMIC DNA]</scope>
    <source>
        <strain evidence="2">IBT 29525</strain>
    </source>
</reference>
<dbReference type="Pfam" id="PF06293">
    <property type="entry name" value="Kdo"/>
    <property type="match status" value="1"/>
</dbReference>
<gene>
    <name evidence="1" type="ORF">PENSOL_c004G11549</name>
</gene>
<evidence type="ECO:0000313" key="2">
    <source>
        <dbReference type="Proteomes" id="UP000191612"/>
    </source>
</evidence>
<evidence type="ECO:0000313" key="1">
    <source>
        <dbReference type="EMBL" id="OQE01577.1"/>
    </source>
</evidence>
<evidence type="ECO:0008006" key="3">
    <source>
        <dbReference type="Google" id="ProtNLM"/>
    </source>
</evidence>
<dbReference type="SUPFAM" id="SSF56112">
    <property type="entry name" value="Protein kinase-like (PK-like)"/>
    <property type="match status" value="1"/>
</dbReference>
<dbReference type="InterPro" id="IPR011009">
    <property type="entry name" value="Kinase-like_dom_sf"/>
</dbReference>
<dbReference type="STRING" id="60172.A0A1V6RIE7"/>
<sequence length="251" mass="28006">MQCANTPMQDQRSIILLQAEADNDDESYFRLLINGSVRYITIAKGIWGTDDMCFGPSLATILPNLPTGDWNDALVNKHPETGKPYFARATRPSFPGVENTWHNSFVDFVDLGESRGLRTGVYEEIGYMEDETAGYQLTEDYDIGPRFLGYPLEDGRVIGFLMERIANARHAGPQDLDICQQTLAQLHALGIKHGDVNRFNFLIRDSRAILSDFDTTRKRDDSNLPAEELHRLQEALGSSKTGGGGIFVSTD</sequence>
<dbReference type="Proteomes" id="UP000191612">
    <property type="component" value="Unassembled WGS sequence"/>
</dbReference>
<protein>
    <recommendedName>
        <fullName evidence="3">Alpha-galactosidase A</fullName>
    </recommendedName>
</protein>
<comment type="caution">
    <text evidence="1">The sequence shown here is derived from an EMBL/GenBank/DDBJ whole genome shotgun (WGS) entry which is preliminary data.</text>
</comment>
<dbReference type="EMBL" id="MDYO01000004">
    <property type="protein sequence ID" value="OQE01577.1"/>
    <property type="molecule type" value="Genomic_DNA"/>
</dbReference>
<organism evidence="1 2">
    <name type="scientific">Penicillium solitum</name>
    <dbReference type="NCBI Taxonomy" id="60172"/>
    <lineage>
        <taxon>Eukaryota</taxon>
        <taxon>Fungi</taxon>
        <taxon>Dikarya</taxon>
        <taxon>Ascomycota</taxon>
        <taxon>Pezizomycotina</taxon>
        <taxon>Eurotiomycetes</taxon>
        <taxon>Eurotiomycetidae</taxon>
        <taxon>Eurotiales</taxon>
        <taxon>Aspergillaceae</taxon>
        <taxon>Penicillium</taxon>
    </lineage>
</organism>
<proteinExistence type="predicted"/>
<keyword evidence="2" id="KW-1185">Reference proteome</keyword>
<accession>A0A1V6RIE7</accession>
<dbReference type="Gene3D" id="1.10.510.10">
    <property type="entry name" value="Transferase(Phosphotransferase) domain 1"/>
    <property type="match status" value="1"/>
</dbReference>
<dbReference type="AlphaFoldDB" id="A0A1V6RIE7"/>
<name>A0A1V6RIE7_9EURO</name>